<gene>
    <name evidence="2" type="ORF">DPMN_151094</name>
</gene>
<feature type="region of interest" description="Disordered" evidence="1">
    <location>
        <begin position="42"/>
        <end position="70"/>
    </location>
</feature>
<organism evidence="2 3">
    <name type="scientific">Dreissena polymorpha</name>
    <name type="common">Zebra mussel</name>
    <name type="synonym">Mytilus polymorpha</name>
    <dbReference type="NCBI Taxonomy" id="45954"/>
    <lineage>
        <taxon>Eukaryota</taxon>
        <taxon>Metazoa</taxon>
        <taxon>Spiralia</taxon>
        <taxon>Lophotrochozoa</taxon>
        <taxon>Mollusca</taxon>
        <taxon>Bivalvia</taxon>
        <taxon>Autobranchia</taxon>
        <taxon>Heteroconchia</taxon>
        <taxon>Euheterodonta</taxon>
        <taxon>Imparidentia</taxon>
        <taxon>Neoheterodontei</taxon>
        <taxon>Myida</taxon>
        <taxon>Dreissenoidea</taxon>
        <taxon>Dreissenidae</taxon>
        <taxon>Dreissena</taxon>
    </lineage>
</organism>
<reference evidence="2" key="1">
    <citation type="journal article" date="2019" name="bioRxiv">
        <title>The Genome of the Zebra Mussel, Dreissena polymorpha: A Resource for Invasive Species Research.</title>
        <authorList>
            <person name="McCartney M.A."/>
            <person name="Auch B."/>
            <person name="Kono T."/>
            <person name="Mallez S."/>
            <person name="Zhang Y."/>
            <person name="Obille A."/>
            <person name="Becker A."/>
            <person name="Abrahante J.E."/>
            <person name="Garbe J."/>
            <person name="Badalamenti J.P."/>
            <person name="Herman A."/>
            <person name="Mangelson H."/>
            <person name="Liachko I."/>
            <person name="Sullivan S."/>
            <person name="Sone E.D."/>
            <person name="Koren S."/>
            <person name="Silverstein K.A.T."/>
            <person name="Beckman K.B."/>
            <person name="Gohl D.M."/>
        </authorList>
    </citation>
    <scope>NUCLEOTIDE SEQUENCE</scope>
    <source>
        <strain evidence="2">Duluth1</strain>
        <tissue evidence="2">Whole animal</tissue>
    </source>
</reference>
<name>A0A9D4FEM8_DREPO</name>
<dbReference type="AlphaFoldDB" id="A0A9D4FEM8"/>
<evidence type="ECO:0000313" key="3">
    <source>
        <dbReference type="Proteomes" id="UP000828390"/>
    </source>
</evidence>
<evidence type="ECO:0000256" key="1">
    <source>
        <dbReference type="SAM" id="MobiDB-lite"/>
    </source>
</evidence>
<dbReference type="EMBL" id="JAIWYP010000007">
    <property type="protein sequence ID" value="KAH3797513.1"/>
    <property type="molecule type" value="Genomic_DNA"/>
</dbReference>
<accession>A0A9D4FEM8</accession>
<dbReference type="Proteomes" id="UP000828390">
    <property type="component" value="Unassembled WGS sequence"/>
</dbReference>
<evidence type="ECO:0000313" key="2">
    <source>
        <dbReference type="EMBL" id="KAH3797513.1"/>
    </source>
</evidence>
<sequence length="98" mass="11142">MFQPPEKVASIAQYSSSLQNLLTLCNENEPVRVADQENNNCKVIPSRSRNDNPRINGVSELSSNSTTRQQRTNANIFGPLLRTTCYEYCHLTKYCMNI</sequence>
<keyword evidence="3" id="KW-1185">Reference proteome</keyword>
<reference evidence="2" key="2">
    <citation type="submission" date="2020-11" db="EMBL/GenBank/DDBJ databases">
        <authorList>
            <person name="McCartney M.A."/>
            <person name="Auch B."/>
            <person name="Kono T."/>
            <person name="Mallez S."/>
            <person name="Becker A."/>
            <person name="Gohl D.M."/>
            <person name="Silverstein K.A.T."/>
            <person name="Koren S."/>
            <person name="Bechman K.B."/>
            <person name="Herman A."/>
            <person name="Abrahante J.E."/>
            <person name="Garbe J."/>
        </authorList>
    </citation>
    <scope>NUCLEOTIDE SEQUENCE</scope>
    <source>
        <strain evidence="2">Duluth1</strain>
        <tissue evidence="2">Whole animal</tissue>
    </source>
</reference>
<feature type="compositionally biased region" description="Polar residues" evidence="1">
    <location>
        <begin position="59"/>
        <end position="70"/>
    </location>
</feature>
<protein>
    <submittedName>
        <fullName evidence="2">Uncharacterized protein</fullName>
    </submittedName>
</protein>
<comment type="caution">
    <text evidence="2">The sequence shown here is derived from an EMBL/GenBank/DDBJ whole genome shotgun (WGS) entry which is preliminary data.</text>
</comment>
<proteinExistence type="predicted"/>